<dbReference type="InterPro" id="IPR029063">
    <property type="entry name" value="SAM-dependent_MTases_sf"/>
</dbReference>
<evidence type="ECO:0000256" key="5">
    <source>
        <dbReference type="HAMAP-Rule" id="MF_02126"/>
    </source>
</evidence>
<evidence type="ECO:0000256" key="1">
    <source>
        <dbReference type="ARBA" id="ARBA00022603"/>
    </source>
</evidence>
<evidence type="ECO:0000259" key="7">
    <source>
        <dbReference type="Pfam" id="PF17827"/>
    </source>
</evidence>
<sequence length="302" mass="33878">METDYNVHLSTVTALILRPVLEQAVRALTPYSPSPRADAEILLGHVLGKPRYWPYVWQERPLTVPECQQFQGLIDRRIFGMPVAYLIGQCGFWSFDLSVTSDTLIPRPETECLVEAALDIIPKKAKWHIADLGTGAAPIALALARECQGCLITATDISVAALGVARQNARKYKNTKNIDFRQGNWFDALSRRDYHLIVSNPPYVATDDPHLSSGDVRFEPPQALIGGPEGFDAIRHIAIEARSYLRSGGWLILEHGFDQGEPVRSFLHKLDYGKVTTRRDYGGRERITLAWNREHISASCRD</sequence>
<name>A0A451ABW3_9GAMM</name>
<keyword evidence="3 5" id="KW-0949">S-adenosyl-L-methionine</keyword>
<dbReference type="InterPro" id="IPR040758">
    <property type="entry name" value="PrmC_N"/>
</dbReference>
<dbReference type="GO" id="GO:0003676">
    <property type="term" value="F:nucleic acid binding"/>
    <property type="evidence" value="ECO:0007669"/>
    <property type="project" value="InterPro"/>
</dbReference>
<comment type="function">
    <text evidence="5">Methylates the class 1 translation termination release factors RF1/PrfA and RF2/PrfB on the glutamine residue of the universally conserved GGQ motif.</text>
</comment>
<evidence type="ECO:0000256" key="3">
    <source>
        <dbReference type="ARBA" id="ARBA00022691"/>
    </source>
</evidence>
<dbReference type="PANTHER" id="PTHR18895:SF74">
    <property type="entry name" value="MTRF1L RELEASE FACTOR GLUTAMINE METHYLTRANSFERASE"/>
    <property type="match status" value="1"/>
</dbReference>
<dbReference type="NCBIfam" id="TIGR03534">
    <property type="entry name" value="RF_mod_PrmC"/>
    <property type="match status" value="1"/>
</dbReference>
<dbReference type="PROSITE" id="PS00092">
    <property type="entry name" value="N6_MTASE"/>
    <property type="match status" value="1"/>
</dbReference>
<gene>
    <name evidence="5" type="primary">prmC</name>
    <name evidence="8" type="ORF">BECKTUN1418D_GA0071000_12152</name>
</gene>
<dbReference type="InterPro" id="IPR050320">
    <property type="entry name" value="N5-glutamine_MTase"/>
</dbReference>
<dbReference type="CDD" id="cd02440">
    <property type="entry name" value="AdoMet_MTases"/>
    <property type="match status" value="1"/>
</dbReference>
<dbReference type="InterPro" id="IPR007848">
    <property type="entry name" value="Small_mtfrase_dom"/>
</dbReference>
<dbReference type="SUPFAM" id="SSF53335">
    <property type="entry name" value="S-adenosyl-L-methionine-dependent methyltransferases"/>
    <property type="match status" value="1"/>
</dbReference>
<dbReference type="InterPro" id="IPR019874">
    <property type="entry name" value="RF_methyltr_PrmC"/>
</dbReference>
<dbReference type="EMBL" id="CAADFX010000215">
    <property type="protein sequence ID" value="VFK63483.1"/>
    <property type="molecule type" value="Genomic_DNA"/>
</dbReference>
<dbReference type="GO" id="GO:0102559">
    <property type="term" value="F:peptide chain release factor N(5)-glutamine methyltransferase activity"/>
    <property type="evidence" value="ECO:0007669"/>
    <property type="project" value="UniProtKB-EC"/>
</dbReference>
<dbReference type="InterPro" id="IPR002052">
    <property type="entry name" value="DNA_methylase_N6_adenine_CS"/>
</dbReference>
<accession>A0A451ABW3</accession>
<keyword evidence="2 5" id="KW-0808">Transferase</keyword>
<feature type="binding site" evidence="5">
    <location>
        <position position="156"/>
    </location>
    <ligand>
        <name>S-adenosyl-L-methionine</name>
        <dbReference type="ChEBI" id="CHEBI:59789"/>
    </ligand>
</feature>
<feature type="domain" description="Release factor glutamine methyltransferase N-terminal" evidence="7">
    <location>
        <begin position="20"/>
        <end position="88"/>
    </location>
</feature>
<feature type="binding site" evidence="5">
    <location>
        <position position="200"/>
    </location>
    <ligand>
        <name>S-adenosyl-L-methionine</name>
        <dbReference type="ChEBI" id="CHEBI:59789"/>
    </ligand>
</feature>
<dbReference type="EC" id="2.1.1.297" evidence="5"/>
<organism evidence="8">
    <name type="scientific">Candidatus Kentrum sp. TUN</name>
    <dbReference type="NCBI Taxonomy" id="2126343"/>
    <lineage>
        <taxon>Bacteria</taxon>
        <taxon>Pseudomonadati</taxon>
        <taxon>Pseudomonadota</taxon>
        <taxon>Gammaproteobacteria</taxon>
        <taxon>Candidatus Kentrum</taxon>
    </lineage>
</organism>
<dbReference type="AlphaFoldDB" id="A0A451ABW3"/>
<comment type="similarity">
    <text evidence="5">Belongs to the protein N5-glutamine methyltransferase family. PrmC subfamily.</text>
</comment>
<keyword evidence="1 5" id="KW-0489">Methyltransferase</keyword>
<evidence type="ECO:0000256" key="4">
    <source>
        <dbReference type="ARBA" id="ARBA00048391"/>
    </source>
</evidence>
<feature type="domain" description="Methyltransferase small" evidence="6">
    <location>
        <begin position="118"/>
        <end position="207"/>
    </location>
</feature>
<dbReference type="HAMAP" id="MF_02126">
    <property type="entry name" value="RF_methyltr_PrmC"/>
    <property type="match status" value="1"/>
</dbReference>
<dbReference type="NCBIfam" id="TIGR00536">
    <property type="entry name" value="hemK_fam"/>
    <property type="match status" value="1"/>
</dbReference>
<comment type="catalytic activity">
    <reaction evidence="4 5">
        <text>L-glutaminyl-[peptide chain release factor] + S-adenosyl-L-methionine = N(5)-methyl-L-glutaminyl-[peptide chain release factor] + S-adenosyl-L-homocysteine + H(+)</text>
        <dbReference type="Rhea" id="RHEA:42896"/>
        <dbReference type="Rhea" id="RHEA-COMP:10271"/>
        <dbReference type="Rhea" id="RHEA-COMP:10272"/>
        <dbReference type="ChEBI" id="CHEBI:15378"/>
        <dbReference type="ChEBI" id="CHEBI:30011"/>
        <dbReference type="ChEBI" id="CHEBI:57856"/>
        <dbReference type="ChEBI" id="CHEBI:59789"/>
        <dbReference type="ChEBI" id="CHEBI:61891"/>
        <dbReference type="EC" id="2.1.1.297"/>
    </reaction>
</comment>
<feature type="binding site" evidence="5">
    <location>
        <position position="185"/>
    </location>
    <ligand>
        <name>S-adenosyl-L-methionine</name>
        <dbReference type="ChEBI" id="CHEBI:59789"/>
    </ligand>
</feature>
<protein>
    <recommendedName>
        <fullName evidence="5">Release factor glutamine methyltransferase</fullName>
        <shortName evidence="5">RF MTase</shortName>
        <ecNumber evidence="5">2.1.1.297</ecNumber>
    </recommendedName>
    <alternativeName>
        <fullName evidence="5">N5-glutamine methyltransferase PrmC</fullName>
    </alternativeName>
    <alternativeName>
        <fullName evidence="5">Protein-(glutamine-N5) MTase PrmC</fullName>
    </alternativeName>
    <alternativeName>
        <fullName evidence="5">Protein-glutamine N-methyltransferase PrmC</fullName>
    </alternativeName>
</protein>
<dbReference type="Gene3D" id="3.40.50.150">
    <property type="entry name" value="Vaccinia Virus protein VP39"/>
    <property type="match status" value="1"/>
</dbReference>
<dbReference type="InterPro" id="IPR004556">
    <property type="entry name" value="HemK-like"/>
</dbReference>
<proteinExistence type="inferred from homology"/>
<evidence type="ECO:0000256" key="2">
    <source>
        <dbReference type="ARBA" id="ARBA00022679"/>
    </source>
</evidence>
<dbReference type="PANTHER" id="PTHR18895">
    <property type="entry name" value="HEMK METHYLTRANSFERASE"/>
    <property type="match status" value="1"/>
</dbReference>
<reference evidence="8" key="1">
    <citation type="submission" date="2019-02" db="EMBL/GenBank/DDBJ databases">
        <authorList>
            <person name="Gruber-Vodicka R. H."/>
            <person name="Seah K. B. B."/>
        </authorList>
    </citation>
    <scope>NUCLEOTIDE SEQUENCE</scope>
    <source>
        <strain evidence="8">BECK_BY1</strain>
    </source>
</reference>
<dbReference type="Gene3D" id="1.10.8.10">
    <property type="entry name" value="DNA helicase RuvA subunit, C-terminal domain"/>
    <property type="match status" value="1"/>
</dbReference>
<evidence type="ECO:0000313" key="8">
    <source>
        <dbReference type="EMBL" id="VFK63483.1"/>
    </source>
</evidence>
<evidence type="ECO:0000259" key="6">
    <source>
        <dbReference type="Pfam" id="PF05175"/>
    </source>
</evidence>
<feature type="binding site" evidence="5">
    <location>
        <begin position="200"/>
        <end position="203"/>
    </location>
    <ligand>
        <name>substrate</name>
    </ligand>
</feature>
<dbReference type="GO" id="GO:0032259">
    <property type="term" value="P:methylation"/>
    <property type="evidence" value="ECO:0007669"/>
    <property type="project" value="UniProtKB-KW"/>
</dbReference>
<dbReference type="Pfam" id="PF05175">
    <property type="entry name" value="MTS"/>
    <property type="match status" value="1"/>
</dbReference>
<dbReference type="Pfam" id="PF17827">
    <property type="entry name" value="PrmC_N"/>
    <property type="match status" value="1"/>
</dbReference>
<comment type="caution">
    <text evidence="5">Lacks conserved residue(s) required for the propagation of feature annotation.</text>
</comment>
<dbReference type="FunFam" id="3.40.50.150:FF:000053">
    <property type="entry name" value="Release factor glutamine methyltransferase"/>
    <property type="match status" value="1"/>
</dbReference>